<dbReference type="PANTHER" id="PTHR43224">
    <property type="entry name" value="AMIDINOTRANSFERASE"/>
    <property type="match status" value="1"/>
</dbReference>
<name>I7MCZ9_TETTS</name>
<dbReference type="HOGENOM" id="CLU_077407_0_0_1"/>
<dbReference type="InterPro" id="IPR014541">
    <property type="entry name" value="Amdntrnsf_FN0238"/>
</dbReference>
<protein>
    <submittedName>
        <fullName evidence="1">Amidinotransferase</fullName>
    </submittedName>
</protein>
<gene>
    <name evidence="1" type="ORF">TTHERM_00486780</name>
</gene>
<dbReference type="AlphaFoldDB" id="I7MCZ9"/>
<dbReference type="eggNOG" id="ENOG502QV2Z">
    <property type="taxonomic scope" value="Eukaryota"/>
</dbReference>
<dbReference type="PIRSF" id="PIRSF028188">
    <property type="entry name" value="Amdntrnsf_FN0238"/>
    <property type="match status" value="1"/>
</dbReference>
<dbReference type="OrthoDB" id="14321at2759"/>
<dbReference type="SUPFAM" id="SSF55909">
    <property type="entry name" value="Pentein"/>
    <property type="match status" value="1"/>
</dbReference>
<dbReference type="PANTHER" id="PTHR43224:SF1">
    <property type="entry name" value="AMIDINOTRANSFERASE"/>
    <property type="match status" value="1"/>
</dbReference>
<proteinExistence type="predicted"/>
<accession>I7MCZ9</accession>
<dbReference type="InParanoid" id="I7MCZ9"/>
<sequence length="318" mass="36147">MSLEQQITGSILMIRPIDFIYNEQTAVDNEFMNKNSEAETTEQIRQAAISEFDNSVELLKKHGVNVIVFDKSRTNELDANITPDAVFPNNWISTEPNGKVILYPMFAKNRDAEKNQFRFIIEQLLEQFQVNQVQNFQHNGQILEGTGSLIIDRVKRRAYCNISQRANPEIFQKWAQENGYEAIMFESRSSVSGKPFYHTNILMSIAQKFAVVCKSCIVGEKAEEVVAKLSEDREVIIISEQQTEKSLCGNILQVRNQTGDKTFTVMSETAFKGYTEEQLAIFRKYGEIIALPIPTIERIGGGSARCMLAEINLPQKKN</sequence>
<evidence type="ECO:0000313" key="2">
    <source>
        <dbReference type="Proteomes" id="UP000009168"/>
    </source>
</evidence>
<organism evidence="1 2">
    <name type="scientific">Tetrahymena thermophila (strain SB210)</name>
    <dbReference type="NCBI Taxonomy" id="312017"/>
    <lineage>
        <taxon>Eukaryota</taxon>
        <taxon>Sar</taxon>
        <taxon>Alveolata</taxon>
        <taxon>Ciliophora</taxon>
        <taxon>Intramacronucleata</taxon>
        <taxon>Oligohymenophorea</taxon>
        <taxon>Hymenostomatida</taxon>
        <taxon>Tetrahymenina</taxon>
        <taxon>Tetrahymenidae</taxon>
        <taxon>Tetrahymena</taxon>
    </lineage>
</organism>
<dbReference type="GeneID" id="7831768"/>
<evidence type="ECO:0000313" key="1">
    <source>
        <dbReference type="EMBL" id="EAR85227.3"/>
    </source>
</evidence>
<dbReference type="Pfam" id="PF19420">
    <property type="entry name" value="DDAH_eukar"/>
    <property type="match status" value="1"/>
</dbReference>
<dbReference type="EMBL" id="GG662587">
    <property type="protein sequence ID" value="EAR85227.3"/>
    <property type="molecule type" value="Genomic_DNA"/>
</dbReference>
<dbReference type="Gene3D" id="3.75.10.10">
    <property type="entry name" value="L-arginine/glycine Amidinotransferase, Chain A"/>
    <property type="match status" value="1"/>
</dbReference>
<dbReference type="KEGG" id="tet:TTHERM_00486780"/>
<keyword evidence="2" id="KW-1185">Reference proteome</keyword>
<dbReference type="OMA" id="RCMMAEV"/>
<reference evidence="2" key="1">
    <citation type="journal article" date="2006" name="PLoS Biol.">
        <title>Macronuclear genome sequence of the ciliate Tetrahymena thermophila, a model eukaryote.</title>
        <authorList>
            <person name="Eisen J.A."/>
            <person name="Coyne R.S."/>
            <person name="Wu M."/>
            <person name="Wu D."/>
            <person name="Thiagarajan M."/>
            <person name="Wortman J.R."/>
            <person name="Badger J.H."/>
            <person name="Ren Q."/>
            <person name="Amedeo P."/>
            <person name="Jones K.M."/>
            <person name="Tallon L.J."/>
            <person name="Delcher A.L."/>
            <person name="Salzberg S.L."/>
            <person name="Silva J.C."/>
            <person name="Haas B.J."/>
            <person name="Majoros W.H."/>
            <person name="Farzad M."/>
            <person name="Carlton J.M."/>
            <person name="Smith R.K. Jr."/>
            <person name="Garg J."/>
            <person name="Pearlman R.E."/>
            <person name="Karrer K.M."/>
            <person name="Sun L."/>
            <person name="Manning G."/>
            <person name="Elde N.C."/>
            <person name="Turkewitz A.P."/>
            <person name="Asai D.J."/>
            <person name="Wilkes D.E."/>
            <person name="Wang Y."/>
            <person name="Cai H."/>
            <person name="Collins K."/>
            <person name="Stewart B.A."/>
            <person name="Lee S.R."/>
            <person name="Wilamowska K."/>
            <person name="Weinberg Z."/>
            <person name="Ruzzo W.L."/>
            <person name="Wloga D."/>
            <person name="Gaertig J."/>
            <person name="Frankel J."/>
            <person name="Tsao C.-C."/>
            <person name="Gorovsky M.A."/>
            <person name="Keeling P.J."/>
            <person name="Waller R.F."/>
            <person name="Patron N.J."/>
            <person name="Cherry J.M."/>
            <person name="Stover N.A."/>
            <person name="Krieger C.J."/>
            <person name="del Toro C."/>
            <person name="Ryder H.F."/>
            <person name="Williamson S.C."/>
            <person name="Barbeau R.A."/>
            <person name="Hamilton E.P."/>
            <person name="Orias E."/>
        </authorList>
    </citation>
    <scope>NUCLEOTIDE SEQUENCE [LARGE SCALE GENOMIC DNA]</scope>
    <source>
        <strain evidence="2">SB210</strain>
    </source>
</reference>
<dbReference type="Proteomes" id="UP000009168">
    <property type="component" value="Unassembled WGS sequence"/>
</dbReference>
<dbReference type="RefSeq" id="XP_001032890.3">
    <property type="nucleotide sequence ID" value="XM_001032890.4"/>
</dbReference>